<dbReference type="EMBL" id="JARQBN010000028">
    <property type="protein sequence ID" value="MDT2829098.1"/>
    <property type="molecule type" value="Genomic_DNA"/>
</dbReference>
<comment type="caution">
    <text evidence="2">The sequence shown here is derived from an EMBL/GenBank/DDBJ whole genome shotgun (WGS) entry which is preliminary data.</text>
</comment>
<feature type="transmembrane region" description="Helical" evidence="1">
    <location>
        <begin position="35"/>
        <end position="55"/>
    </location>
</feature>
<feature type="transmembrane region" description="Helical" evidence="1">
    <location>
        <begin position="6"/>
        <end position="23"/>
    </location>
</feature>
<keyword evidence="1" id="KW-0472">Membrane</keyword>
<organism evidence="2 3">
    <name type="scientific">Enterococcus viikkiensis</name>
    <dbReference type="NCBI Taxonomy" id="930854"/>
    <lineage>
        <taxon>Bacteria</taxon>
        <taxon>Bacillati</taxon>
        <taxon>Bacillota</taxon>
        <taxon>Bacilli</taxon>
        <taxon>Lactobacillales</taxon>
        <taxon>Enterococcaceae</taxon>
        <taxon>Enterococcus</taxon>
    </lineage>
</organism>
<keyword evidence="1" id="KW-1133">Transmembrane helix</keyword>
<evidence type="ECO:0000313" key="2">
    <source>
        <dbReference type="EMBL" id="MDT2829098.1"/>
    </source>
</evidence>
<evidence type="ECO:0000256" key="1">
    <source>
        <dbReference type="SAM" id="Phobius"/>
    </source>
</evidence>
<protein>
    <recommendedName>
        <fullName evidence="4">Glucose uptake protein</fullName>
    </recommendedName>
</protein>
<sequence length="89" mass="10543">MDIGSAVSWVIYLIFFFMSIIYFKLFKNERRMIHLYLSLIPTFICIYSLMNYHHYQPSEGASSLALLILVSLFTFMLYWLIYSFGGDTD</sequence>
<evidence type="ECO:0000313" key="3">
    <source>
        <dbReference type="Proteomes" id="UP001265301"/>
    </source>
</evidence>
<gene>
    <name evidence="2" type="ORF">P7H59_11705</name>
</gene>
<name>A0ABU3FSZ7_9ENTE</name>
<keyword evidence="1" id="KW-0812">Transmembrane</keyword>
<proteinExistence type="predicted"/>
<accession>A0ABU3FSZ7</accession>
<dbReference type="RefSeq" id="WP_137613858.1">
    <property type="nucleotide sequence ID" value="NZ_BJDW01000010.1"/>
</dbReference>
<evidence type="ECO:0008006" key="4">
    <source>
        <dbReference type="Google" id="ProtNLM"/>
    </source>
</evidence>
<feature type="transmembrane region" description="Helical" evidence="1">
    <location>
        <begin position="61"/>
        <end position="81"/>
    </location>
</feature>
<dbReference type="Proteomes" id="UP001265301">
    <property type="component" value="Unassembled WGS sequence"/>
</dbReference>
<reference evidence="2 3" key="1">
    <citation type="submission" date="2023-03" db="EMBL/GenBank/DDBJ databases">
        <authorList>
            <person name="Shen W."/>
            <person name="Cai J."/>
        </authorList>
    </citation>
    <scope>NUCLEOTIDE SEQUENCE [LARGE SCALE GENOMIC DNA]</scope>
    <source>
        <strain evidence="2 3">B101</strain>
    </source>
</reference>
<keyword evidence="3" id="KW-1185">Reference proteome</keyword>